<feature type="transmembrane region" description="Helical" evidence="1">
    <location>
        <begin position="20"/>
        <end position="37"/>
    </location>
</feature>
<feature type="transmembrane region" description="Helical" evidence="1">
    <location>
        <begin position="49"/>
        <end position="69"/>
    </location>
</feature>
<dbReference type="EMBL" id="JADGIK010000001">
    <property type="protein sequence ID" value="MBF0596177.1"/>
    <property type="molecule type" value="Genomic_DNA"/>
</dbReference>
<protein>
    <submittedName>
        <fullName evidence="2">Uncharacterized protein</fullName>
    </submittedName>
</protein>
<organism evidence="2 3">
    <name type="scientific">Faecalibacter rhinopitheci</name>
    <dbReference type="NCBI Taxonomy" id="2779678"/>
    <lineage>
        <taxon>Bacteria</taxon>
        <taxon>Pseudomonadati</taxon>
        <taxon>Bacteroidota</taxon>
        <taxon>Flavobacteriia</taxon>
        <taxon>Flavobacteriales</taxon>
        <taxon>Weeksellaceae</taxon>
        <taxon>Faecalibacter</taxon>
    </lineage>
</organism>
<keyword evidence="1" id="KW-1133">Transmembrane helix</keyword>
<evidence type="ECO:0000256" key="1">
    <source>
        <dbReference type="SAM" id="Phobius"/>
    </source>
</evidence>
<keyword evidence="3" id="KW-1185">Reference proteome</keyword>
<keyword evidence="1" id="KW-0812">Transmembrane</keyword>
<name>A0A8J7G3W3_9FLAO</name>
<keyword evidence="1" id="KW-0472">Membrane</keyword>
<comment type="caution">
    <text evidence="2">The sequence shown here is derived from an EMBL/GenBank/DDBJ whole genome shotgun (WGS) entry which is preliminary data.</text>
</comment>
<accession>A0A8J7G3W3</accession>
<proteinExistence type="predicted"/>
<sequence>MSTHQFSIYTPKEKSLLTDINLKPLAFLGLVFCFFILNEFIDLPEEENYRYILLNGLWITIALVGIYYYSLLRIDGDLTPDELLKKLVFEKERIVMDYQVIDLNDIQKITINAFDFKRNQRPIVMQKNRTSYSLGISNFLELNLKSGKKINIQFKQLTENELLKAKNELIYYYQKDKISLLNVTEALHITKYEDIQQFIDDYPQL</sequence>
<gene>
    <name evidence="2" type="ORF">IM532_01655</name>
</gene>
<reference evidence="2" key="1">
    <citation type="submission" date="2020-10" db="EMBL/GenBank/DDBJ databases">
        <authorList>
            <person name="Lu T."/>
            <person name="Wang Q."/>
            <person name="Han X."/>
        </authorList>
    </citation>
    <scope>NUCLEOTIDE SEQUENCE</scope>
    <source>
        <strain evidence="2">WQ 117</strain>
    </source>
</reference>
<evidence type="ECO:0000313" key="3">
    <source>
        <dbReference type="Proteomes" id="UP000608754"/>
    </source>
</evidence>
<dbReference type="AlphaFoldDB" id="A0A8J7G3W3"/>
<evidence type="ECO:0000313" key="2">
    <source>
        <dbReference type="EMBL" id="MBF0596177.1"/>
    </source>
</evidence>
<dbReference type="Proteomes" id="UP000608754">
    <property type="component" value="Unassembled WGS sequence"/>
</dbReference>